<dbReference type="GO" id="GO:0008474">
    <property type="term" value="F:palmitoyl-(protein) hydrolase activity"/>
    <property type="evidence" value="ECO:0007669"/>
    <property type="project" value="UniProtKB-EC"/>
</dbReference>
<dbReference type="PANTHER" id="PTHR10655:SF17">
    <property type="entry name" value="LYSOPHOSPHOLIPASE-LIKE PROTEIN 1"/>
    <property type="match status" value="1"/>
</dbReference>
<dbReference type="OrthoDB" id="2418081at2759"/>
<organism evidence="11 12">
    <name type="scientific">Cylindrobasidium torrendii FP15055 ss-10</name>
    <dbReference type="NCBI Taxonomy" id="1314674"/>
    <lineage>
        <taxon>Eukaryota</taxon>
        <taxon>Fungi</taxon>
        <taxon>Dikarya</taxon>
        <taxon>Basidiomycota</taxon>
        <taxon>Agaricomycotina</taxon>
        <taxon>Agaricomycetes</taxon>
        <taxon>Agaricomycetidae</taxon>
        <taxon>Agaricales</taxon>
        <taxon>Marasmiineae</taxon>
        <taxon>Physalacriaceae</taxon>
        <taxon>Cylindrobasidium</taxon>
    </lineage>
</organism>
<name>A0A0D7BWF1_9AGAR</name>
<dbReference type="InterPro" id="IPR029058">
    <property type="entry name" value="AB_hydrolase_fold"/>
</dbReference>
<evidence type="ECO:0000256" key="4">
    <source>
        <dbReference type="ARBA" id="ARBA00022487"/>
    </source>
</evidence>
<evidence type="ECO:0000313" key="11">
    <source>
        <dbReference type="EMBL" id="KIY73966.1"/>
    </source>
</evidence>
<dbReference type="EMBL" id="KN880433">
    <property type="protein sequence ID" value="KIY73966.1"/>
    <property type="molecule type" value="Genomic_DNA"/>
</dbReference>
<evidence type="ECO:0000256" key="2">
    <source>
        <dbReference type="ARBA" id="ARBA00012423"/>
    </source>
</evidence>
<feature type="domain" description="Phospholipase/carboxylesterase/thioesterase" evidence="10">
    <location>
        <begin position="23"/>
        <end position="244"/>
    </location>
</feature>
<dbReference type="Proteomes" id="UP000054007">
    <property type="component" value="Unassembled WGS sequence"/>
</dbReference>
<comment type="similarity">
    <text evidence="1">Belongs to the AB hydrolase superfamily. AB hydrolase 2 family.</text>
</comment>
<evidence type="ECO:0000256" key="5">
    <source>
        <dbReference type="ARBA" id="ARBA00022801"/>
    </source>
</evidence>
<evidence type="ECO:0000256" key="7">
    <source>
        <dbReference type="ARBA" id="ARBA00029392"/>
    </source>
</evidence>
<protein>
    <recommendedName>
        <fullName evidence="3">Acyl-protein thioesterase 1</fullName>
        <ecNumber evidence="2">3.1.2.22</ecNumber>
    </recommendedName>
    <alternativeName>
        <fullName evidence="8">Palmitoyl-protein hydrolase</fullName>
    </alternativeName>
</protein>
<evidence type="ECO:0000256" key="1">
    <source>
        <dbReference type="ARBA" id="ARBA00006499"/>
    </source>
</evidence>
<dbReference type="Pfam" id="PF02230">
    <property type="entry name" value="Abhydrolase_2"/>
    <property type="match status" value="1"/>
</dbReference>
<evidence type="ECO:0000256" key="3">
    <source>
        <dbReference type="ARBA" id="ARBA00014923"/>
    </source>
</evidence>
<reference evidence="11 12" key="1">
    <citation type="journal article" date="2015" name="Fungal Genet. Biol.">
        <title>Evolution of novel wood decay mechanisms in Agaricales revealed by the genome sequences of Fistulina hepatica and Cylindrobasidium torrendii.</title>
        <authorList>
            <person name="Floudas D."/>
            <person name="Held B.W."/>
            <person name="Riley R."/>
            <person name="Nagy L.G."/>
            <person name="Koehler G."/>
            <person name="Ransdell A.S."/>
            <person name="Younus H."/>
            <person name="Chow J."/>
            <person name="Chiniquy J."/>
            <person name="Lipzen A."/>
            <person name="Tritt A."/>
            <person name="Sun H."/>
            <person name="Haridas S."/>
            <person name="LaButti K."/>
            <person name="Ohm R.A."/>
            <person name="Kues U."/>
            <person name="Blanchette R.A."/>
            <person name="Grigoriev I.V."/>
            <person name="Minto R.E."/>
            <person name="Hibbett D.S."/>
        </authorList>
    </citation>
    <scope>NUCLEOTIDE SEQUENCE [LARGE SCALE GENOMIC DNA]</scope>
    <source>
        <strain evidence="11 12">FP15055 ss-10</strain>
    </source>
</reference>
<proteinExistence type="inferred from homology"/>
<dbReference type="STRING" id="1314674.A0A0D7BWF1"/>
<comment type="function">
    <text evidence="7">Hydrolyzes fatty acids from S-acylated cysteine residues in proteins with a strong preference for palmitoylated G-alpha proteins over other acyl substrates. Mediates the deacylation of G-alpha proteins such as GPA1 in vivo, but has weak or no activity toward palmitoylated Ras proteins. Has weak lysophospholipase activity in vitro; however such activity may not exist in vivo.</text>
</comment>
<evidence type="ECO:0000256" key="8">
    <source>
        <dbReference type="ARBA" id="ARBA00031195"/>
    </source>
</evidence>
<sequence length="252" mass="27791">MMNGVTLDGALDNPGAPLTFLEISPTTAHTATVILLHSLGDTGQGFEDIAREFRNDPDLQHIKWILPHANFIPITANAGLHSRAWYDVMSFDCDDEQDTTSMLRNAHLLNNLISTELEATNIPSTRMVLGGFSQGAVETFVAGVYCNHRLAGFASLSGFFPMPNELKSLASQAFWDAPFFIGHGLNDRLIPVDHCDITLELLTSLGAMRSTNDWSRGITFIVYEDGRHDCPTEELDDLSRWLKAVVPSRLSS</sequence>
<keyword evidence="4" id="KW-0719">Serine esterase</keyword>
<dbReference type="GO" id="GO:0005737">
    <property type="term" value="C:cytoplasm"/>
    <property type="evidence" value="ECO:0007669"/>
    <property type="project" value="TreeGrafter"/>
</dbReference>
<dbReference type="PANTHER" id="PTHR10655">
    <property type="entry name" value="LYSOPHOSPHOLIPASE-RELATED"/>
    <property type="match status" value="1"/>
</dbReference>
<evidence type="ECO:0000259" key="10">
    <source>
        <dbReference type="Pfam" id="PF02230"/>
    </source>
</evidence>
<dbReference type="InterPro" id="IPR003140">
    <property type="entry name" value="PLipase/COase/thioEstase"/>
</dbReference>
<keyword evidence="6" id="KW-0276">Fatty acid metabolism</keyword>
<evidence type="ECO:0000256" key="6">
    <source>
        <dbReference type="ARBA" id="ARBA00022832"/>
    </source>
</evidence>
<keyword evidence="12" id="KW-1185">Reference proteome</keyword>
<dbReference type="GO" id="GO:0052689">
    <property type="term" value="F:carboxylic ester hydrolase activity"/>
    <property type="evidence" value="ECO:0007669"/>
    <property type="project" value="UniProtKB-KW"/>
</dbReference>
<keyword evidence="6" id="KW-0443">Lipid metabolism</keyword>
<dbReference type="EC" id="3.1.2.22" evidence="2"/>
<gene>
    <name evidence="11" type="ORF">CYLTODRAFT_485098</name>
</gene>
<keyword evidence="5" id="KW-0378">Hydrolase</keyword>
<dbReference type="GO" id="GO:0006631">
    <property type="term" value="P:fatty acid metabolic process"/>
    <property type="evidence" value="ECO:0007669"/>
    <property type="project" value="UniProtKB-KW"/>
</dbReference>
<comment type="catalytic activity">
    <reaction evidence="9">
        <text>S-hexadecanoyl-L-cysteinyl-[protein] + H2O = L-cysteinyl-[protein] + hexadecanoate + H(+)</text>
        <dbReference type="Rhea" id="RHEA:19233"/>
        <dbReference type="Rhea" id="RHEA-COMP:10131"/>
        <dbReference type="Rhea" id="RHEA-COMP:11032"/>
        <dbReference type="ChEBI" id="CHEBI:7896"/>
        <dbReference type="ChEBI" id="CHEBI:15377"/>
        <dbReference type="ChEBI" id="CHEBI:15378"/>
        <dbReference type="ChEBI" id="CHEBI:29950"/>
        <dbReference type="ChEBI" id="CHEBI:74151"/>
        <dbReference type="EC" id="3.1.2.22"/>
    </reaction>
</comment>
<dbReference type="AlphaFoldDB" id="A0A0D7BWF1"/>
<evidence type="ECO:0000256" key="9">
    <source>
        <dbReference type="ARBA" id="ARBA00047337"/>
    </source>
</evidence>
<evidence type="ECO:0000313" key="12">
    <source>
        <dbReference type="Proteomes" id="UP000054007"/>
    </source>
</evidence>
<dbReference type="SUPFAM" id="SSF53474">
    <property type="entry name" value="alpha/beta-Hydrolases"/>
    <property type="match status" value="1"/>
</dbReference>
<dbReference type="InterPro" id="IPR050565">
    <property type="entry name" value="LYPA1-2/EST-like"/>
</dbReference>
<accession>A0A0D7BWF1</accession>
<dbReference type="Gene3D" id="3.40.50.1820">
    <property type="entry name" value="alpha/beta hydrolase"/>
    <property type="match status" value="1"/>
</dbReference>